<keyword evidence="3" id="KW-0723">Serine/threonine-protein kinase</keyword>
<dbReference type="EC" id="2.7.11.1" evidence="2"/>
<evidence type="ECO:0000256" key="3">
    <source>
        <dbReference type="ARBA" id="ARBA00022527"/>
    </source>
</evidence>
<dbReference type="InterPro" id="IPR011009">
    <property type="entry name" value="Kinase-like_dom_sf"/>
</dbReference>
<dbReference type="OrthoDB" id="3673723at2759"/>
<evidence type="ECO:0000256" key="7">
    <source>
        <dbReference type="ARBA" id="ARBA00022840"/>
    </source>
</evidence>
<evidence type="ECO:0000256" key="2">
    <source>
        <dbReference type="ARBA" id="ARBA00012513"/>
    </source>
</evidence>
<dbReference type="Gene3D" id="1.10.510.10">
    <property type="entry name" value="Transferase(Phosphotransferase) domain 1"/>
    <property type="match status" value="1"/>
</dbReference>
<keyword evidence="7 10" id="KW-0067">ATP-binding</keyword>
<feature type="binding site" evidence="10">
    <location>
        <position position="271"/>
    </location>
    <ligand>
        <name>ATP</name>
        <dbReference type="ChEBI" id="CHEBI:30616"/>
    </ligand>
</feature>
<name>A0A9P9IVG4_9PLEO</name>
<evidence type="ECO:0000256" key="6">
    <source>
        <dbReference type="ARBA" id="ARBA00022777"/>
    </source>
</evidence>
<evidence type="ECO:0000256" key="8">
    <source>
        <dbReference type="ARBA" id="ARBA00047899"/>
    </source>
</evidence>
<feature type="domain" description="Protein kinase" evidence="12">
    <location>
        <begin position="237"/>
        <end position="534"/>
    </location>
</feature>
<dbReference type="PROSITE" id="PS50011">
    <property type="entry name" value="PROTEIN_KINASE_DOM"/>
    <property type="match status" value="1"/>
</dbReference>
<evidence type="ECO:0000256" key="5">
    <source>
        <dbReference type="ARBA" id="ARBA00022741"/>
    </source>
</evidence>
<dbReference type="GO" id="GO:0005524">
    <property type="term" value="F:ATP binding"/>
    <property type="evidence" value="ECO:0007669"/>
    <property type="project" value="UniProtKB-UniRule"/>
</dbReference>
<accession>A0A9P9IVG4</accession>
<feature type="region of interest" description="Disordered" evidence="11">
    <location>
        <begin position="101"/>
        <end position="185"/>
    </location>
</feature>
<keyword evidence="5 10" id="KW-0547">Nucleotide-binding</keyword>
<dbReference type="PROSITE" id="PS00108">
    <property type="entry name" value="PROTEIN_KINASE_ST"/>
    <property type="match status" value="1"/>
</dbReference>
<comment type="catalytic activity">
    <reaction evidence="8">
        <text>L-threonyl-[protein] + ATP = O-phospho-L-threonyl-[protein] + ADP + H(+)</text>
        <dbReference type="Rhea" id="RHEA:46608"/>
        <dbReference type="Rhea" id="RHEA-COMP:11060"/>
        <dbReference type="Rhea" id="RHEA-COMP:11605"/>
        <dbReference type="ChEBI" id="CHEBI:15378"/>
        <dbReference type="ChEBI" id="CHEBI:30013"/>
        <dbReference type="ChEBI" id="CHEBI:30616"/>
        <dbReference type="ChEBI" id="CHEBI:61977"/>
        <dbReference type="ChEBI" id="CHEBI:456216"/>
        <dbReference type="EC" id="2.7.11.1"/>
    </reaction>
</comment>
<dbReference type="AlphaFoldDB" id="A0A9P9IVG4"/>
<evidence type="ECO:0000256" key="4">
    <source>
        <dbReference type="ARBA" id="ARBA00022679"/>
    </source>
</evidence>
<keyword evidence="14" id="KW-1185">Reference proteome</keyword>
<dbReference type="InterPro" id="IPR050660">
    <property type="entry name" value="NEK_Ser/Thr_kinase"/>
</dbReference>
<evidence type="ECO:0000256" key="9">
    <source>
        <dbReference type="ARBA" id="ARBA00048679"/>
    </source>
</evidence>
<dbReference type="EMBL" id="JAGMWT010000003">
    <property type="protein sequence ID" value="KAH7132274.1"/>
    <property type="molecule type" value="Genomic_DNA"/>
</dbReference>
<dbReference type="PANTHER" id="PTHR43671">
    <property type="entry name" value="SERINE/THREONINE-PROTEIN KINASE NEK"/>
    <property type="match status" value="1"/>
</dbReference>
<reference evidence="13" key="1">
    <citation type="journal article" date="2021" name="Nat. Commun.">
        <title>Genetic determinants of endophytism in the Arabidopsis root mycobiome.</title>
        <authorList>
            <person name="Mesny F."/>
            <person name="Miyauchi S."/>
            <person name="Thiergart T."/>
            <person name="Pickel B."/>
            <person name="Atanasova L."/>
            <person name="Karlsson M."/>
            <person name="Huettel B."/>
            <person name="Barry K.W."/>
            <person name="Haridas S."/>
            <person name="Chen C."/>
            <person name="Bauer D."/>
            <person name="Andreopoulos W."/>
            <person name="Pangilinan J."/>
            <person name="LaButti K."/>
            <person name="Riley R."/>
            <person name="Lipzen A."/>
            <person name="Clum A."/>
            <person name="Drula E."/>
            <person name="Henrissat B."/>
            <person name="Kohler A."/>
            <person name="Grigoriev I.V."/>
            <person name="Martin F.M."/>
            <person name="Hacquard S."/>
        </authorList>
    </citation>
    <scope>NUCLEOTIDE SEQUENCE</scope>
    <source>
        <strain evidence="13">MPI-CAGE-CH-0243</strain>
    </source>
</reference>
<dbReference type="InterPro" id="IPR008271">
    <property type="entry name" value="Ser/Thr_kinase_AS"/>
</dbReference>
<dbReference type="SUPFAM" id="SSF56112">
    <property type="entry name" value="Protein kinase-like (PK-like)"/>
    <property type="match status" value="1"/>
</dbReference>
<gene>
    <name evidence="13" type="ORF">B0J11DRAFT_503447</name>
</gene>
<dbReference type="InterPro" id="IPR017441">
    <property type="entry name" value="Protein_kinase_ATP_BS"/>
</dbReference>
<comment type="caution">
    <text evidence="13">The sequence shown here is derived from an EMBL/GenBank/DDBJ whole genome shotgun (WGS) entry which is preliminary data.</text>
</comment>
<dbReference type="Proteomes" id="UP000700596">
    <property type="component" value="Unassembled WGS sequence"/>
</dbReference>
<dbReference type="Pfam" id="PF00069">
    <property type="entry name" value="Pkinase"/>
    <property type="match status" value="1"/>
</dbReference>
<keyword evidence="6 13" id="KW-0418">Kinase</keyword>
<evidence type="ECO:0000259" key="12">
    <source>
        <dbReference type="PROSITE" id="PS50011"/>
    </source>
</evidence>
<feature type="compositionally biased region" description="Polar residues" evidence="11">
    <location>
        <begin position="144"/>
        <end position="181"/>
    </location>
</feature>
<dbReference type="GO" id="GO:0005634">
    <property type="term" value="C:nucleus"/>
    <property type="evidence" value="ECO:0007669"/>
    <property type="project" value="TreeGrafter"/>
</dbReference>
<evidence type="ECO:0000256" key="11">
    <source>
        <dbReference type="SAM" id="MobiDB-lite"/>
    </source>
</evidence>
<sequence length="534" mass="61635">MVAVTNRDFTSISQLPSGQARDYFRYVVQPEIRRRHPDWTPNQVDYTIVLLWYNPAVSREPFVTARNRRATAADAPQVPLNLPIPTIPPTLEDARYLKEDYSNMGSNQPPTMILPPATDPPTLQTSRPKRSRTDSNPAGPPTTPEVNSAQPNKNNQARKTSATRGNSTTRGNLPPQTQTPHPGSYQYPYSFWPPPPWQDDQNVRDLPDLAALTRSGDITDADREAWLNHPSILNQIWRGVSVIGIGTYGVCGLYIQEDPENGNIIDRMVIKENIVPLHSWNDPSKWRNKLPREIHIHKRIEAQRELGSGHLNVVRCRGSRLLMKQRIYRLYLSLYDHGDLFHAMRENFGYWRYIDQLDPLPARVDENRVLPEKYIWHVFRGLVDACLVLQQGRKDRVVDGWRPIMHMDMKLNNVFLRATNDGMARYCPLVVVSDLGLSFYDEVPTDRTQSRETRDNPWNYCFPYDTTYYAPEQSPAYVYGSERDNPEPYTEKTDVWCIGHMLWNLITHRHFTKGPMRDVYLDEGAANLADRYVP</sequence>
<proteinExistence type="inferred from homology"/>
<evidence type="ECO:0000313" key="14">
    <source>
        <dbReference type="Proteomes" id="UP000700596"/>
    </source>
</evidence>
<protein>
    <recommendedName>
        <fullName evidence="2">non-specific serine/threonine protein kinase</fullName>
        <ecNumber evidence="2">2.7.11.1</ecNumber>
    </recommendedName>
</protein>
<evidence type="ECO:0000313" key="13">
    <source>
        <dbReference type="EMBL" id="KAH7132274.1"/>
    </source>
</evidence>
<dbReference type="PROSITE" id="PS00107">
    <property type="entry name" value="PROTEIN_KINASE_ATP"/>
    <property type="match status" value="1"/>
</dbReference>
<dbReference type="SMART" id="SM00220">
    <property type="entry name" value="S_TKc"/>
    <property type="match status" value="1"/>
</dbReference>
<comment type="catalytic activity">
    <reaction evidence="9">
        <text>L-seryl-[protein] + ATP = O-phospho-L-seryl-[protein] + ADP + H(+)</text>
        <dbReference type="Rhea" id="RHEA:17989"/>
        <dbReference type="Rhea" id="RHEA-COMP:9863"/>
        <dbReference type="Rhea" id="RHEA-COMP:11604"/>
        <dbReference type="ChEBI" id="CHEBI:15378"/>
        <dbReference type="ChEBI" id="CHEBI:29999"/>
        <dbReference type="ChEBI" id="CHEBI:30616"/>
        <dbReference type="ChEBI" id="CHEBI:83421"/>
        <dbReference type="ChEBI" id="CHEBI:456216"/>
        <dbReference type="EC" id="2.7.11.1"/>
    </reaction>
</comment>
<keyword evidence="4" id="KW-0808">Transferase</keyword>
<dbReference type="InterPro" id="IPR000719">
    <property type="entry name" value="Prot_kinase_dom"/>
</dbReference>
<dbReference type="PANTHER" id="PTHR43671:SF98">
    <property type="entry name" value="SERINE_THREONINE-PROTEIN KINASE NEK11"/>
    <property type="match status" value="1"/>
</dbReference>
<comment type="similarity">
    <text evidence="1">Belongs to the protein kinase superfamily. NEK Ser/Thr protein kinase family. NIMA subfamily.</text>
</comment>
<organism evidence="13 14">
    <name type="scientific">Dendryphion nanum</name>
    <dbReference type="NCBI Taxonomy" id="256645"/>
    <lineage>
        <taxon>Eukaryota</taxon>
        <taxon>Fungi</taxon>
        <taxon>Dikarya</taxon>
        <taxon>Ascomycota</taxon>
        <taxon>Pezizomycotina</taxon>
        <taxon>Dothideomycetes</taxon>
        <taxon>Pleosporomycetidae</taxon>
        <taxon>Pleosporales</taxon>
        <taxon>Torulaceae</taxon>
        <taxon>Dendryphion</taxon>
    </lineage>
</organism>
<dbReference type="GO" id="GO:0004674">
    <property type="term" value="F:protein serine/threonine kinase activity"/>
    <property type="evidence" value="ECO:0007669"/>
    <property type="project" value="UniProtKB-KW"/>
</dbReference>
<evidence type="ECO:0000256" key="1">
    <source>
        <dbReference type="ARBA" id="ARBA00010886"/>
    </source>
</evidence>
<evidence type="ECO:0000256" key="10">
    <source>
        <dbReference type="PROSITE-ProRule" id="PRU10141"/>
    </source>
</evidence>